<evidence type="ECO:0000259" key="9">
    <source>
        <dbReference type="SMART" id="SM00382"/>
    </source>
</evidence>
<dbReference type="FunFam" id="3.40.50.300:FF:000166">
    <property type="entry name" value="vesicle-fusing ATPase isoform X1"/>
    <property type="match status" value="1"/>
</dbReference>
<feature type="domain" description="AAA+ ATPase" evidence="9">
    <location>
        <begin position="496"/>
        <end position="630"/>
    </location>
</feature>
<dbReference type="FunFam" id="1.10.8.60:FF:000115">
    <property type="entry name" value="N-ethylmaleimide-sensitive fusion protein, putative"/>
    <property type="match status" value="1"/>
</dbReference>
<comment type="subcellular location">
    <subcellularLocation>
        <location evidence="8">Cytoplasm</location>
    </subcellularLocation>
</comment>
<dbReference type="GO" id="GO:0005795">
    <property type="term" value="C:Golgi stack"/>
    <property type="evidence" value="ECO:0007669"/>
    <property type="project" value="TreeGrafter"/>
</dbReference>
<dbReference type="PROSITE" id="PS00674">
    <property type="entry name" value="AAA"/>
    <property type="match status" value="1"/>
</dbReference>
<dbReference type="GO" id="GO:0043001">
    <property type="term" value="P:Golgi to plasma membrane protein transport"/>
    <property type="evidence" value="ECO:0007669"/>
    <property type="project" value="TreeGrafter"/>
</dbReference>
<reference evidence="10 11" key="1">
    <citation type="journal article" date="2014" name="Genome Announc.">
        <title>Genome Sequence of the Microsporidian Species Nematocida sp1 Strain ERTm6 (ATCC PRA-372).</title>
        <authorList>
            <person name="Bakowski M.A."/>
            <person name="Priest M."/>
            <person name="Young S."/>
            <person name="Cuomo C.A."/>
            <person name="Troemel E.R."/>
        </authorList>
    </citation>
    <scope>NUCLEOTIDE SEQUENCE [LARGE SCALE GENOMIC DNA]</scope>
    <source>
        <strain evidence="10 11">ERTm6</strain>
    </source>
</reference>
<keyword evidence="3 7" id="KW-0547">Nucleotide-binding</keyword>
<feature type="domain" description="AAA+ ATPase" evidence="9">
    <location>
        <begin position="229"/>
        <end position="373"/>
    </location>
</feature>
<evidence type="ECO:0000256" key="8">
    <source>
        <dbReference type="RuleBase" id="RU367045"/>
    </source>
</evidence>
<dbReference type="GO" id="GO:0005524">
    <property type="term" value="F:ATP binding"/>
    <property type="evidence" value="ECO:0007669"/>
    <property type="project" value="UniProtKB-UniRule"/>
</dbReference>
<dbReference type="InterPro" id="IPR003959">
    <property type="entry name" value="ATPase_AAA_core"/>
</dbReference>
<dbReference type="OrthoDB" id="9982946at2759"/>
<keyword evidence="5 8" id="KW-0653">Protein transport</keyword>
<keyword evidence="2 8" id="KW-0813">Transport</keyword>
<evidence type="ECO:0000256" key="2">
    <source>
        <dbReference type="ARBA" id="ARBA00022448"/>
    </source>
</evidence>
<sequence>MGRYKVERMKNILRAHENKIYISSEYTGEYCIIKGYVFKAKVDRDLPPYTVSMSQVQRGFMQIKESEYVDVIDGPGGRMGSIEEVVISIEGKTKGVHIRISHKTINSTFLDVLAGVPLTEGQDLGLLMEVEASADTSSRETMFICRVEGIKLGNKEVIGAVRRNTKITIKDHQGITILGLGSELNINTEFDFMEMEIGGLKKEFGEMFRRAFIQRMYKPGFINNMGINHVKGIMLYGPPGTGKTLIARRMSALLNSAPPKIVNGPEILNKYVGQSEENIRKLFEDAEKDYKQYGDESALHIIIFDEIDAICKSRGSSNGVGDQVVNQLLSKIDGVESLNNILVIGMTNRVDLIDDALLRPGRFEIHIEISLPDEAGRLEILKIHTSKMETNCFMKKDVDLEQIANKARNYTGAEITALVKSAASFALERARNTKKEVMIDMNDFKRALEETVPSFGVSTALRMPEPFYAYPSAQNVIDHGKTVVDRLRKDTKKKSKTLSLLLTGKPGTGKTALAEIIATKSEIPFIRVISPKDIVGKEENEKVNYIRNTFKDAYKSAESLVILDDIEGLMDYVSIGPRFSNPILQAIKLFAKNQDRFKTMVIGTAADKSLMEEAGIFGSFDYHTELSVLSQRDTDWFATNTSLAPASQKTIKEIIQ</sequence>
<dbReference type="SMART" id="SM00382">
    <property type="entry name" value="AAA"/>
    <property type="match status" value="2"/>
</dbReference>
<dbReference type="Gene3D" id="3.40.50.300">
    <property type="entry name" value="P-loop containing nucleotide triphosphate hydrolases"/>
    <property type="match status" value="2"/>
</dbReference>
<evidence type="ECO:0000313" key="10">
    <source>
        <dbReference type="EMBL" id="KFG26561.1"/>
    </source>
</evidence>
<dbReference type="GO" id="GO:0016887">
    <property type="term" value="F:ATP hydrolysis activity"/>
    <property type="evidence" value="ECO:0007669"/>
    <property type="project" value="InterPro"/>
</dbReference>
<evidence type="ECO:0000313" key="11">
    <source>
        <dbReference type="Proteomes" id="UP000054524"/>
    </source>
</evidence>
<name>A0A086J343_NEMA1</name>
<dbReference type="AlphaFoldDB" id="A0A086J343"/>
<evidence type="ECO:0000256" key="5">
    <source>
        <dbReference type="ARBA" id="ARBA00022927"/>
    </source>
</evidence>
<evidence type="ECO:0000256" key="7">
    <source>
        <dbReference type="RuleBase" id="RU003651"/>
    </source>
</evidence>
<dbReference type="Pfam" id="PF17862">
    <property type="entry name" value="AAA_lid_3"/>
    <property type="match status" value="1"/>
</dbReference>
<keyword evidence="11" id="KW-1185">Reference proteome</keyword>
<keyword evidence="4 7" id="KW-0067">ATP-binding</keyword>
<evidence type="ECO:0000256" key="1">
    <source>
        <dbReference type="ARBA" id="ARBA00006914"/>
    </source>
</evidence>
<evidence type="ECO:0000256" key="4">
    <source>
        <dbReference type="ARBA" id="ARBA00022840"/>
    </source>
</evidence>
<dbReference type="InterPro" id="IPR041569">
    <property type="entry name" value="AAA_lid_3"/>
</dbReference>
<accession>A0A086J343</accession>
<dbReference type="Gene3D" id="1.10.8.60">
    <property type="match status" value="1"/>
</dbReference>
<dbReference type="InterPro" id="IPR039812">
    <property type="entry name" value="Vesicle-fus_ATPase"/>
</dbReference>
<gene>
    <name evidence="10" type="ORF">NESG_00712</name>
</gene>
<evidence type="ECO:0000256" key="3">
    <source>
        <dbReference type="ARBA" id="ARBA00022741"/>
    </source>
</evidence>
<dbReference type="Pfam" id="PF00004">
    <property type="entry name" value="AAA"/>
    <property type="match status" value="2"/>
</dbReference>
<comment type="function">
    <text evidence="6 8">Required for vesicle-mediated transport. Catalyzes the fusion of transport vesicles within the Golgi cisternae. Is also required for transport from the endoplasmic reticulum to the Golgi stack. Seems to function as a fusion protein required for the delivery of cargo proteins to all compartments of the Golgi stack independent of vesicle origin.</text>
</comment>
<proteinExistence type="inferred from homology"/>
<dbReference type="PANTHER" id="PTHR23078">
    <property type="entry name" value="VESICULAR-FUSION PROTEIN NSF"/>
    <property type="match status" value="1"/>
</dbReference>
<keyword evidence="8" id="KW-0963">Cytoplasm</keyword>
<keyword evidence="8" id="KW-0378">Hydrolase</keyword>
<dbReference type="GeneID" id="77675685"/>
<comment type="similarity">
    <text evidence="1 7">Belongs to the AAA ATPase family.</text>
</comment>
<dbReference type="InterPro" id="IPR003960">
    <property type="entry name" value="ATPase_AAA_CS"/>
</dbReference>
<keyword evidence="8" id="KW-0931">ER-Golgi transport</keyword>
<dbReference type="InterPro" id="IPR003593">
    <property type="entry name" value="AAA+_ATPase"/>
</dbReference>
<dbReference type="GO" id="GO:0006891">
    <property type="term" value="P:intra-Golgi vesicle-mediated transport"/>
    <property type="evidence" value="ECO:0007669"/>
    <property type="project" value="TreeGrafter"/>
</dbReference>
<dbReference type="SUPFAM" id="SSF52540">
    <property type="entry name" value="P-loop containing nucleoside triphosphate hydrolases"/>
    <property type="match status" value="2"/>
</dbReference>
<dbReference type="HOGENOM" id="CLU_008037_2_0_1"/>
<dbReference type="GO" id="GO:0035494">
    <property type="term" value="P:SNARE complex disassembly"/>
    <property type="evidence" value="ECO:0007669"/>
    <property type="project" value="InterPro"/>
</dbReference>
<comment type="caution">
    <text evidence="10">The sequence shown here is derived from an EMBL/GenBank/DDBJ whole genome shotgun (WGS) entry which is preliminary data.</text>
</comment>
<protein>
    <recommendedName>
        <fullName evidence="8">Vesicular-fusion protein SEC18</fullName>
    </recommendedName>
</protein>
<dbReference type="Proteomes" id="UP000054524">
    <property type="component" value="Unassembled WGS sequence"/>
</dbReference>
<dbReference type="PANTHER" id="PTHR23078:SF3">
    <property type="entry name" value="VESICLE-FUSING ATPASE"/>
    <property type="match status" value="1"/>
</dbReference>
<dbReference type="EMBL" id="AKIJ01000002">
    <property type="protein sequence ID" value="KFG26561.1"/>
    <property type="molecule type" value="Genomic_DNA"/>
</dbReference>
<dbReference type="FunFam" id="3.40.50.300:FF:000154">
    <property type="entry name" value="Vesicle-fusing ATPase 1"/>
    <property type="match status" value="1"/>
</dbReference>
<dbReference type="InterPro" id="IPR027417">
    <property type="entry name" value="P-loop_NTPase"/>
</dbReference>
<evidence type="ECO:0000256" key="6">
    <source>
        <dbReference type="ARBA" id="ARBA00056429"/>
    </source>
</evidence>
<dbReference type="RefSeq" id="XP_052905116.1">
    <property type="nucleotide sequence ID" value="XM_053048356.1"/>
</dbReference>
<organism evidence="10 11">
    <name type="scientific">Nematocida ausubeli (strain ATCC PRA-371 / ERTm2)</name>
    <name type="common">Nematode killer fungus</name>
    <dbReference type="NCBI Taxonomy" id="1913371"/>
    <lineage>
        <taxon>Eukaryota</taxon>
        <taxon>Fungi</taxon>
        <taxon>Fungi incertae sedis</taxon>
        <taxon>Microsporidia</taxon>
        <taxon>Nematocida</taxon>
    </lineage>
</organism>